<dbReference type="AlphaFoldDB" id="A0A5C4VFR2"/>
<evidence type="ECO:0000313" key="1">
    <source>
        <dbReference type="EMBL" id="TNM34622.1"/>
    </source>
</evidence>
<dbReference type="EMBL" id="VDGT01000001">
    <property type="protein sequence ID" value="TNM34622.1"/>
    <property type="molecule type" value="Genomic_DNA"/>
</dbReference>
<accession>A0A5C4VFR2</accession>
<keyword evidence="2" id="KW-1185">Reference proteome</keyword>
<comment type="caution">
    <text evidence="1">The sequence shown here is derived from an EMBL/GenBank/DDBJ whole genome shotgun (WGS) entry which is preliminary data.</text>
</comment>
<dbReference type="Pfam" id="PF10936">
    <property type="entry name" value="DUF2617"/>
    <property type="match status" value="1"/>
</dbReference>
<dbReference type="Proteomes" id="UP000311713">
    <property type="component" value="Unassembled WGS sequence"/>
</dbReference>
<evidence type="ECO:0000313" key="2">
    <source>
        <dbReference type="Proteomes" id="UP000311713"/>
    </source>
</evidence>
<reference evidence="1 2" key="1">
    <citation type="submission" date="2019-06" db="EMBL/GenBank/DDBJ databases">
        <title>Draft genome of Streptomyces sedi sp. JCM16909.</title>
        <authorList>
            <person name="Klykleung N."/>
            <person name="Tanasupawat S."/>
            <person name="Kudo T."/>
            <person name="Yuki M."/>
            <person name="Ohkuma M."/>
        </authorList>
    </citation>
    <scope>NUCLEOTIDE SEQUENCE [LARGE SCALE GENOMIC DNA]</scope>
    <source>
        <strain evidence="1 2">JCM 16909</strain>
    </source>
</reference>
<gene>
    <name evidence="1" type="ORF">FH715_00580</name>
</gene>
<dbReference type="InterPro" id="IPR024486">
    <property type="entry name" value="DUF2617"/>
</dbReference>
<name>A0A5C4VFR2_9ACTN</name>
<organism evidence="1 2">
    <name type="scientific">Streptomyces sedi</name>
    <dbReference type="NCBI Taxonomy" id="555059"/>
    <lineage>
        <taxon>Bacteria</taxon>
        <taxon>Bacillati</taxon>
        <taxon>Actinomycetota</taxon>
        <taxon>Actinomycetes</taxon>
        <taxon>Kitasatosporales</taxon>
        <taxon>Streptomycetaceae</taxon>
        <taxon>Streptomyces</taxon>
    </lineage>
</organism>
<protein>
    <submittedName>
        <fullName evidence="1">DUF2617 family protein</fullName>
    </submittedName>
</protein>
<proteinExistence type="predicted"/>
<sequence length="162" mass="17785">MRLATPYRDTSADQLRFTLTGPRRPALAVTDAELDGVTVQLRLLGASHQVLAGPVSETLACLPAEPGQGPPHTVRRDIDGWRYAFDSTVTRLESDQLSARAAELREDLAHRPAALHGVFPGSPDALTGLLTWRAGRVVNWRTWHVYPQAGQVVTTETRLEMP</sequence>
<dbReference type="OrthoDB" id="4462506at2"/>